<gene>
    <name evidence="2" type="ORF">FFLO_05021</name>
</gene>
<dbReference type="Pfam" id="PF02373">
    <property type="entry name" value="JmjC"/>
    <property type="match status" value="1"/>
</dbReference>
<reference evidence="2" key="1">
    <citation type="submission" date="2020-04" db="EMBL/GenBank/DDBJ databases">
        <title>Analysis of mating type loci in Filobasidium floriforme.</title>
        <authorList>
            <person name="Nowrousian M."/>
        </authorList>
    </citation>
    <scope>NUCLEOTIDE SEQUENCE</scope>
    <source>
        <strain evidence="2">CBS 6242</strain>
    </source>
</reference>
<dbReference type="GO" id="GO:0043565">
    <property type="term" value="F:sequence-specific DNA binding"/>
    <property type="evidence" value="ECO:0007669"/>
    <property type="project" value="TreeGrafter"/>
</dbReference>
<organism evidence="2 3">
    <name type="scientific">Filobasidium floriforme</name>
    <dbReference type="NCBI Taxonomy" id="5210"/>
    <lineage>
        <taxon>Eukaryota</taxon>
        <taxon>Fungi</taxon>
        <taxon>Dikarya</taxon>
        <taxon>Basidiomycota</taxon>
        <taxon>Agaricomycotina</taxon>
        <taxon>Tremellomycetes</taxon>
        <taxon>Filobasidiales</taxon>
        <taxon>Filobasidiaceae</taxon>
        <taxon>Filobasidium</taxon>
    </lineage>
</organism>
<proteinExistence type="predicted"/>
<dbReference type="EMBL" id="JABELV010000117">
    <property type="protein sequence ID" value="KAG7530480.1"/>
    <property type="molecule type" value="Genomic_DNA"/>
</dbReference>
<dbReference type="GO" id="GO:0005737">
    <property type="term" value="C:cytoplasm"/>
    <property type="evidence" value="ECO:0007669"/>
    <property type="project" value="TreeGrafter"/>
</dbReference>
<dbReference type="AlphaFoldDB" id="A0A8K0JJW1"/>
<dbReference type="SUPFAM" id="SSF51197">
    <property type="entry name" value="Clavaminate synthase-like"/>
    <property type="match status" value="1"/>
</dbReference>
<dbReference type="InterPro" id="IPR050910">
    <property type="entry name" value="JMJD6_ArgDemeth/LysHydrox"/>
</dbReference>
<dbReference type="InterPro" id="IPR003347">
    <property type="entry name" value="JmjC_dom"/>
</dbReference>
<comment type="caution">
    <text evidence="2">The sequence shown here is derived from an EMBL/GenBank/DDBJ whole genome shotgun (WGS) entry which is preliminary data.</text>
</comment>
<dbReference type="GO" id="GO:0016706">
    <property type="term" value="F:2-oxoglutarate-dependent dioxygenase activity"/>
    <property type="evidence" value="ECO:0007669"/>
    <property type="project" value="TreeGrafter"/>
</dbReference>
<dbReference type="Gene3D" id="2.60.120.650">
    <property type="entry name" value="Cupin"/>
    <property type="match status" value="1"/>
</dbReference>
<feature type="domain" description="JmjC" evidence="1">
    <location>
        <begin position="1"/>
        <end position="140"/>
    </location>
</feature>
<accession>A0A8K0JJW1</accession>
<evidence type="ECO:0000313" key="2">
    <source>
        <dbReference type="EMBL" id="KAG7530480.1"/>
    </source>
</evidence>
<protein>
    <recommendedName>
        <fullName evidence="1">JmjC domain-containing protein</fullName>
    </recommendedName>
</protein>
<dbReference type="GO" id="GO:0005634">
    <property type="term" value="C:nucleus"/>
    <property type="evidence" value="ECO:0007669"/>
    <property type="project" value="TreeGrafter"/>
</dbReference>
<evidence type="ECO:0000313" key="3">
    <source>
        <dbReference type="Proteomes" id="UP000812966"/>
    </source>
</evidence>
<sequence>MTHHALSLDPRNDYRFTYMGPKGTFTPLHRDVYGSYSWSSNIIGRKRWWLIPPAIKHRFHKHAGPHGPGEAEMLFDLRELSDPEALNGVMIIEQAPGETIHVPSGWYHQVENLEFCISINHNYANSHIIRNIYDNLLASLRRVEESIADILPLLKQRLGSEKAFSFTDGESREDIFCWEVEWVDEVQKVLEMDAGWALAVFWDMVLYNLEVSDRSSPPAPPELRPADDYVASQILPIIYDYKNRREWKVLGDTRATVLKAEAIVIAMQNDV</sequence>
<dbReference type="PANTHER" id="PTHR12480:SF6">
    <property type="entry name" value="2-OXOGLUTARATE AND IRON-DEPENDENT OXYGENASE JMJD4"/>
    <property type="match status" value="1"/>
</dbReference>
<dbReference type="PROSITE" id="PS51184">
    <property type="entry name" value="JMJC"/>
    <property type="match status" value="1"/>
</dbReference>
<dbReference type="GO" id="GO:0045905">
    <property type="term" value="P:positive regulation of translational termination"/>
    <property type="evidence" value="ECO:0007669"/>
    <property type="project" value="TreeGrafter"/>
</dbReference>
<keyword evidence="3" id="KW-1185">Reference proteome</keyword>
<dbReference type="Proteomes" id="UP000812966">
    <property type="component" value="Unassembled WGS sequence"/>
</dbReference>
<dbReference type="PANTHER" id="PTHR12480">
    <property type="entry name" value="ARGININE DEMETHYLASE AND LYSYL-HYDROXYLASE JMJD"/>
    <property type="match status" value="1"/>
</dbReference>
<dbReference type="SMART" id="SM00558">
    <property type="entry name" value="JmjC"/>
    <property type="match status" value="1"/>
</dbReference>
<name>A0A8K0JJW1_9TREE</name>
<evidence type="ECO:0000259" key="1">
    <source>
        <dbReference type="PROSITE" id="PS51184"/>
    </source>
</evidence>